<reference evidence="3 4" key="1">
    <citation type="submission" date="2020-04" db="EMBL/GenBank/DDBJ databases">
        <title>Chromosome-level genome assembly of a cyprinid fish Onychostoma macrolepis by integration of Nanopore Sequencing, Bionano and Hi-C technology.</title>
        <authorList>
            <person name="Wang D."/>
        </authorList>
    </citation>
    <scope>NUCLEOTIDE SEQUENCE [LARGE SCALE GENOMIC DNA]</scope>
    <source>
        <strain evidence="3">SWU-2019</strain>
        <tissue evidence="3">Muscle</tissue>
    </source>
</reference>
<accession>A0A7J6CM46</accession>
<organism evidence="3 4">
    <name type="scientific">Onychostoma macrolepis</name>
    <dbReference type="NCBI Taxonomy" id="369639"/>
    <lineage>
        <taxon>Eukaryota</taxon>
        <taxon>Metazoa</taxon>
        <taxon>Chordata</taxon>
        <taxon>Craniata</taxon>
        <taxon>Vertebrata</taxon>
        <taxon>Euteleostomi</taxon>
        <taxon>Actinopterygii</taxon>
        <taxon>Neopterygii</taxon>
        <taxon>Teleostei</taxon>
        <taxon>Ostariophysi</taxon>
        <taxon>Cypriniformes</taxon>
        <taxon>Cyprinidae</taxon>
        <taxon>Acrossocheilinae</taxon>
        <taxon>Onychostoma</taxon>
    </lineage>
</organism>
<sequence length="103" mass="10739">MSARVLPAGLLYLLPASEAHPADAGPYADSVSCSTQGNSGPPGQGHNHAAAPPSAGRAHPFQRSEHTVEHRFKPSRPGAPNHTAYQQPVGPTHPCHKPLGRST</sequence>
<dbReference type="Proteomes" id="UP000579812">
    <property type="component" value="Unassembled WGS sequence"/>
</dbReference>
<dbReference type="EMBL" id="JAAMOB010000010">
    <property type="protein sequence ID" value="KAF4108409.1"/>
    <property type="molecule type" value="Genomic_DNA"/>
</dbReference>
<feature type="chain" id="PRO_5029575966" description="Secreted protein" evidence="2">
    <location>
        <begin position="20"/>
        <end position="103"/>
    </location>
</feature>
<gene>
    <name evidence="3" type="ORF">G5714_011168</name>
</gene>
<feature type="compositionally biased region" description="Basic residues" evidence="1">
    <location>
        <begin position="94"/>
        <end position="103"/>
    </location>
</feature>
<feature type="compositionally biased region" description="Polar residues" evidence="1">
    <location>
        <begin position="31"/>
        <end position="41"/>
    </location>
</feature>
<keyword evidence="4" id="KW-1185">Reference proteome</keyword>
<evidence type="ECO:0000313" key="4">
    <source>
        <dbReference type="Proteomes" id="UP000579812"/>
    </source>
</evidence>
<evidence type="ECO:0000313" key="3">
    <source>
        <dbReference type="EMBL" id="KAF4108409.1"/>
    </source>
</evidence>
<protein>
    <recommendedName>
        <fullName evidence="5">Secreted protein</fullName>
    </recommendedName>
</protein>
<feature type="compositionally biased region" description="Basic and acidic residues" evidence="1">
    <location>
        <begin position="62"/>
        <end position="72"/>
    </location>
</feature>
<feature type="signal peptide" evidence="2">
    <location>
        <begin position="1"/>
        <end position="19"/>
    </location>
</feature>
<name>A0A7J6CM46_9TELE</name>
<evidence type="ECO:0008006" key="5">
    <source>
        <dbReference type="Google" id="ProtNLM"/>
    </source>
</evidence>
<feature type="region of interest" description="Disordered" evidence="1">
    <location>
        <begin position="20"/>
        <end position="103"/>
    </location>
</feature>
<proteinExistence type="predicted"/>
<dbReference type="AlphaFoldDB" id="A0A7J6CM46"/>
<keyword evidence="2" id="KW-0732">Signal</keyword>
<comment type="caution">
    <text evidence="3">The sequence shown here is derived from an EMBL/GenBank/DDBJ whole genome shotgun (WGS) entry which is preliminary data.</text>
</comment>
<evidence type="ECO:0000256" key="1">
    <source>
        <dbReference type="SAM" id="MobiDB-lite"/>
    </source>
</evidence>
<evidence type="ECO:0000256" key="2">
    <source>
        <dbReference type="SAM" id="SignalP"/>
    </source>
</evidence>